<proteinExistence type="predicted"/>
<protein>
    <submittedName>
        <fullName evidence="1">Uncharacterized protein</fullName>
    </submittedName>
</protein>
<reference evidence="1" key="1">
    <citation type="journal article" date="2014" name="Front. Microbiol.">
        <title>High frequency of phylogenetically diverse reductive dehalogenase-homologous genes in deep subseafloor sedimentary metagenomes.</title>
        <authorList>
            <person name="Kawai M."/>
            <person name="Futagami T."/>
            <person name="Toyoda A."/>
            <person name="Takaki Y."/>
            <person name="Nishi S."/>
            <person name="Hori S."/>
            <person name="Arai W."/>
            <person name="Tsubouchi T."/>
            <person name="Morono Y."/>
            <person name="Uchiyama I."/>
            <person name="Ito T."/>
            <person name="Fujiyama A."/>
            <person name="Inagaki F."/>
            <person name="Takami H."/>
        </authorList>
    </citation>
    <scope>NUCLEOTIDE SEQUENCE</scope>
    <source>
        <strain evidence="1">Expedition CK06-06</strain>
    </source>
</reference>
<name>X1S0W0_9ZZZZ</name>
<feature type="non-terminal residue" evidence="1">
    <location>
        <position position="1"/>
    </location>
</feature>
<dbReference type="EMBL" id="BARV01045458">
    <property type="protein sequence ID" value="GAI69075.1"/>
    <property type="molecule type" value="Genomic_DNA"/>
</dbReference>
<accession>X1S0W0</accession>
<comment type="caution">
    <text evidence="1">The sequence shown here is derived from an EMBL/GenBank/DDBJ whole genome shotgun (WGS) entry which is preliminary data.</text>
</comment>
<evidence type="ECO:0000313" key="1">
    <source>
        <dbReference type="EMBL" id="GAI69075.1"/>
    </source>
</evidence>
<organism evidence="1">
    <name type="scientific">marine sediment metagenome</name>
    <dbReference type="NCBI Taxonomy" id="412755"/>
    <lineage>
        <taxon>unclassified sequences</taxon>
        <taxon>metagenomes</taxon>
        <taxon>ecological metagenomes</taxon>
    </lineage>
</organism>
<sequence>SSLLANAPSEDWKRGIMSPEMTIGKSPSRTGFQVPFKGVVL</sequence>
<gene>
    <name evidence="1" type="ORF">S06H3_66578</name>
</gene>
<dbReference type="AlphaFoldDB" id="X1S0W0"/>